<evidence type="ECO:0000256" key="3">
    <source>
        <dbReference type="ARBA" id="ARBA00022801"/>
    </source>
</evidence>
<keyword evidence="1" id="KW-0540">Nuclease</keyword>
<accession>A0A1T5FNV3</accession>
<dbReference type="Proteomes" id="UP000190897">
    <property type="component" value="Unassembled WGS sequence"/>
</dbReference>
<feature type="domain" description="TNase-like" evidence="5">
    <location>
        <begin position="42"/>
        <end position="174"/>
    </location>
</feature>
<proteinExistence type="predicted"/>
<dbReference type="EMBL" id="FUZA01000004">
    <property type="protein sequence ID" value="SKB97838.1"/>
    <property type="molecule type" value="Genomic_DNA"/>
</dbReference>
<gene>
    <name evidence="6" type="ORF">SAMN05660293_03254</name>
</gene>
<dbReference type="GO" id="GO:0016787">
    <property type="term" value="F:hydrolase activity"/>
    <property type="evidence" value="ECO:0007669"/>
    <property type="project" value="UniProtKB-KW"/>
</dbReference>
<feature type="chain" id="PRO_5012775390" evidence="4">
    <location>
        <begin position="27"/>
        <end position="182"/>
    </location>
</feature>
<evidence type="ECO:0000256" key="2">
    <source>
        <dbReference type="ARBA" id="ARBA00022759"/>
    </source>
</evidence>
<dbReference type="STRING" id="651661.SAMN05660293_03254"/>
<feature type="signal peptide" evidence="4">
    <location>
        <begin position="1"/>
        <end position="26"/>
    </location>
</feature>
<organism evidence="6 7">
    <name type="scientific">Dyadobacter psychrophilus</name>
    <dbReference type="NCBI Taxonomy" id="651661"/>
    <lineage>
        <taxon>Bacteria</taxon>
        <taxon>Pseudomonadati</taxon>
        <taxon>Bacteroidota</taxon>
        <taxon>Cytophagia</taxon>
        <taxon>Cytophagales</taxon>
        <taxon>Spirosomataceae</taxon>
        <taxon>Dyadobacter</taxon>
    </lineage>
</organism>
<evidence type="ECO:0000313" key="6">
    <source>
        <dbReference type="EMBL" id="SKB97838.1"/>
    </source>
</evidence>
<dbReference type="PROSITE" id="PS50830">
    <property type="entry name" value="TNASE_3"/>
    <property type="match status" value="1"/>
</dbReference>
<protein>
    <submittedName>
        <fullName evidence="6">Endonuclease YncB, thermonuclease family</fullName>
    </submittedName>
</protein>
<evidence type="ECO:0000259" key="5">
    <source>
        <dbReference type="PROSITE" id="PS50830"/>
    </source>
</evidence>
<evidence type="ECO:0000256" key="1">
    <source>
        <dbReference type="ARBA" id="ARBA00022722"/>
    </source>
</evidence>
<keyword evidence="3" id="KW-0378">Hydrolase</keyword>
<dbReference type="PANTHER" id="PTHR12302">
    <property type="entry name" value="EBNA2 BINDING PROTEIN P100"/>
    <property type="match status" value="1"/>
</dbReference>
<dbReference type="Gene3D" id="2.40.50.90">
    <property type="match status" value="1"/>
</dbReference>
<dbReference type="PANTHER" id="PTHR12302:SF3">
    <property type="entry name" value="SERINE_THREONINE-PROTEIN KINASE 31"/>
    <property type="match status" value="1"/>
</dbReference>
<keyword evidence="2 6" id="KW-0255">Endonuclease</keyword>
<evidence type="ECO:0000256" key="4">
    <source>
        <dbReference type="SAM" id="SignalP"/>
    </source>
</evidence>
<dbReference type="SUPFAM" id="SSF50199">
    <property type="entry name" value="Staphylococcal nuclease"/>
    <property type="match status" value="1"/>
</dbReference>
<dbReference type="SMART" id="SM00318">
    <property type="entry name" value="SNc"/>
    <property type="match status" value="1"/>
</dbReference>
<reference evidence="7" key="1">
    <citation type="submission" date="2017-02" db="EMBL/GenBank/DDBJ databases">
        <authorList>
            <person name="Varghese N."/>
            <person name="Submissions S."/>
        </authorList>
    </citation>
    <scope>NUCLEOTIDE SEQUENCE [LARGE SCALE GENOMIC DNA]</scope>
    <source>
        <strain evidence="7">DSM 22270</strain>
    </source>
</reference>
<dbReference type="Pfam" id="PF00565">
    <property type="entry name" value="SNase"/>
    <property type="match status" value="1"/>
</dbReference>
<evidence type="ECO:0000313" key="7">
    <source>
        <dbReference type="Proteomes" id="UP000190897"/>
    </source>
</evidence>
<dbReference type="InterPro" id="IPR016071">
    <property type="entry name" value="Staphylococal_nuclease_OB-fold"/>
</dbReference>
<sequence>MSKVKFNFLIALTAIFALSSFNNDHAVRLQNGSIQQHYDLPNPLKAEVIGIQDGDTIELKFLFSGKKAGQRTGKPIRIRLLHVNCPERGRPYYKVAKQYTSQQCFRKTVQIRHAGNFDKYGRLLGEIVLPNGRILNKELVKAGLAVHFKKYSKSQEYSNLEVQAKKQKLGIWSQSSTFFGQL</sequence>
<keyword evidence="7" id="KW-1185">Reference proteome</keyword>
<dbReference type="GO" id="GO:0004519">
    <property type="term" value="F:endonuclease activity"/>
    <property type="evidence" value="ECO:0007669"/>
    <property type="project" value="UniProtKB-KW"/>
</dbReference>
<keyword evidence="4" id="KW-0732">Signal</keyword>
<dbReference type="AlphaFoldDB" id="A0A1T5FNV3"/>
<dbReference type="InterPro" id="IPR035437">
    <property type="entry name" value="SNase_OB-fold_sf"/>
</dbReference>
<name>A0A1T5FNV3_9BACT</name>